<evidence type="ECO:0000313" key="2">
    <source>
        <dbReference type="Proteomes" id="UP001595693"/>
    </source>
</evidence>
<dbReference type="EMBL" id="JBHSAJ010000063">
    <property type="protein sequence ID" value="MFC3937222.1"/>
    <property type="molecule type" value="Genomic_DNA"/>
</dbReference>
<name>A0ABV8DG68_9BURK</name>
<protein>
    <recommendedName>
        <fullName evidence="3">Lipoprotein</fullName>
    </recommendedName>
</protein>
<proteinExistence type="predicted"/>
<evidence type="ECO:0000313" key="1">
    <source>
        <dbReference type="EMBL" id="MFC3937222.1"/>
    </source>
</evidence>
<dbReference type="Proteomes" id="UP001595693">
    <property type="component" value="Unassembled WGS sequence"/>
</dbReference>
<dbReference type="RefSeq" id="WP_055393010.1">
    <property type="nucleotide sequence ID" value="NZ_JAMXAX010000013.1"/>
</dbReference>
<accession>A0ABV8DG68</accession>
<evidence type="ECO:0008006" key="3">
    <source>
        <dbReference type="Google" id="ProtNLM"/>
    </source>
</evidence>
<organism evidence="1 2">
    <name type="scientific">Acidovorax facilis</name>
    <dbReference type="NCBI Taxonomy" id="12917"/>
    <lineage>
        <taxon>Bacteria</taxon>
        <taxon>Pseudomonadati</taxon>
        <taxon>Pseudomonadota</taxon>
        <taxon>Betaproteobacteria</taxon>
        <taxon>Burkholderiales</taxon>
        <taxon>Comamonadaceae</taxon>
        <taxon>Acidovorax</taxon>
    </lineage>
</organism>
<keyword evidence="2" id="KW-1185">Reference proteome</keyword>
<gene>
    <name evidence="1" type="ORF">ACFOW3_21595</name>
</gene>
<comment type="caution">
    <text evidence="1">The sequence shown here is derived from an EMBL/GenBank/DDBJ whole genome shotgun (WGS) entry which is preliminary data.</text>
</comment>
<reference evidence="2" key="1">
    <citation type="journal article" date="2019" name="Int. J. Syst. Evol. Microbiol.">
        <title>The Global Catalogue of Microorganisms (GCM) 10K type strain sequencing project: providing services to taxonomists for standard genome sequencing and annotation.</title>
        <authorList>
            <consortium name="The Broad Institute Genomics Platform"/>
            <consortium name="The Broad Institute Genome Sequencing Center for Infectious Disease"/>
            <person name="Wu L."/>
            <person name="Ma J."/>
        </authorList>
    </citation>
    <scope>NUCLEOTIDE SEQUENCE [LARGE SCALE GENOMIC DNA]</scope>
    <source>
        <strain evidence="2">CCUG 2113</strain>
    </source>
</reference>
<sequence>MTRQASATGAGRTGHSVRPLFRWAPLGLAAALLVGCGGSDDDNNGTPPPTAGAFSIGGVVTGLGAGKTVTLQNTGKDDLTINANGNFVFVTRLDSGIAYAVTVKTQPSGQRCTVTQGTGTATANVSNVQVRCENLAAATYTVGGSVTGLAGGTLVLQNNGGDDLSVSSNGGFTFGTALAGGTGYAVTVRTQPSGQSCTVRNGTGSVVSANVGSVEVSCGTVVALPEGDWKQELCVVVRPGTWGRSLWRITRQGDNRVAGQIGVATYADANCTGAGTVAGPLTGVGNVAFDRNGSTATLTAFWGLWTQPSGLTSRAVWARKGSRLCIFGDQIPTAFPTAVSVESYVDTVLPNKTCYTQN</sequence>